<evidence type="ECO:0000256" key="1">
    <source>
        <dbReference type="SAM" id="MobiDB-lite"/>
    </source>
</evidence>
<dbReference type="Proteomes" id="UP000236752">
    <property type="component" value="Unassembled WGS sequence"/>
</dbReference>
<evidence type="ECO:0000256" key="2">
    <source>
        <dbReference type="SAM" id="SignalP"/>
    </source>
</evidence>
<dbReference type="RefSeq" id="WP_103911918.1">
    <property type="nucleotide sequence ID" value="NZ_FNUZ01000010.1"/>
</dbReference>
<organism evidence="3 4">
    <name type="scientific">Thalassococcus halodurans</name>
    <dbReference type="NCBI Taxonomy" id="373675"/>
    <lineage>
        <taxon>Bacteria</taxon>
        <taxon>Pseudomonadati</taxon>
        <taxon>Pseudomonadota</taxon>
        <taxon>Alphaproteobacteria</taxon>
        <taxon>Rhodobacterales</taxon>
        <taxon>Roseobacteraceae</taxon>
        <taxon>Thalassococcus</taxon>
    </lineage>
</organism>
<evidence type="ECO:0000313" key="3">
    <source>
        <dbReference type="EMBL" id="SEG64909.1"/>
    </source>
</evidence>
<feature type="region of interest" description="Disordered" evidence="1">
    <location>
        <begin position="154"/>
        <end position="178"/>
    </location>
</feature>
<reference evidence="3 4" key="1">
    <citation type="submission" date="2016-10" db="EMBL/GenBank/DDBJ databases">
        <authorList>
            <person name="de Groot N.N."/>
        </authorList>
    </citation>
    <scope>NUCLEOTIDE SEQUENCE [LARGE SCALE GENOMIC DNA]</scope>
    <source>
        <strain evidence="3 4">DSM 26915</strain>
    </source>
</reference>
<dbReference type="AlphaFoldDB" id="A0A1H6BW37"/>
<name>A0A1H6BW37_9RHOB</name>
<evidence type="ECO:0000313" key="4">
    <source>
        <dbReference type="Proteomes" id="UP000236752"/>
    </source>
</evidence>
<keyword evidence="2" id="KW-0732">Signal</keyword>
<dbReference type="EMBL" id="FNUZ01000010">
    <property type="protein sequence ID" value="SEG64909.1"/>
    <property type="molecule type" value="Genomic_DNA"/>
</dbReference>
<protein>
    <submittedName>
        <fullName evidence="3">Uncharacterized protein</fullName>
    </submittedName>
</protein>
<feature type="signal peptide" evidence="2">
    <location>
        <begin position="1"/>
        <end position="28"/>
    </location>
</feature>
<gene>
    <name evidence="3" type="ORF">SAMN04488045_3822</name>
</gene>
<keyword evidence="4" id="KW-1185">Reference proteome</keyword>
<sequence length="178" mass="19381">MKKFFKVIASKRFWTGAFVLSSAGVASAFVVAPKDDVFDGWLEARREIEKAQSETTLSEPIERLLARLKTTSDYRSIMSMSYAVALPEELSALDSFWTRYLASRNDNAGFSELMRVRSRVVGSGTFDRQSYLENWLYLANNDSYDGCGSSGGNCGIGEGRDGGNGTSNEGGGVGPTNP</sequence>
<proteinExistence type="predicted"/>
<feature type="chain" id="PRO_5009294144" evidence="2">
    <location>
        <begin position="29"/>
        <end position="178"/>
    </location>
</feature>
<accession>A0A1H6BW37</accession>